<evidence type="ECO:0000259" key="2">
    <source>
        <dbReference type="SMART" id="SM00382"/>
    </source>
</evidence>
<dbReference type="SUPFAM" id="SSF52540">
    <property type="entry name" value="P-loop containing nucleoside triphosphate hydrolases"/>
    <property type="match status" value="1"/>
</dbReference>
<accession>A0AAE0MHU7</accession>
<keyword evidence="3" id="KW-0378">Hydrolase</keyword>
<reference evidence="3" key="1">
    <citation type="journal article" date="2023" name="Mol. Phylogenet. Evol.">
        <title>Genome-scale phylogeny and comparative genomics of the fungal order Sordariales.</title>
        <authorList>
            <person name="Hensen N."/>
            <person name="Bonometti L."/>
            <person name="Westerberg I."/>
            <person name="Brannstrom I.O."/>
            <person name="Guillou S."/>
            <person name="Cros-Aarteil S."/>
            <person name="Calhoun S."/>
            <person name="Haridas S."/>
            <person name="Kuo A."/>
            <person name="Mondo S."/>
            <person name="Pangilinan J."/>
            <person name="Riley R."/>
            <person name="LaButti K."/>
            <person name="Andreopoulos B."/>
            <person name="Lipzen A."/>
            <person name="Chen C."/>
            <person name="Yan M."/>
            <person name="Daum C."/>
            <person name="Ng V."/>
            <person name="Clum A."/>
            <person name="Steindorff A."/>
            <person name="Ohm R.A."/>
            <person name="Martin F."/>
            <person name="Silar P."/>
            <person name="Natvig D.O."/>
            <person name="Lalanne C."/>
            <person name="Gautier V."/>
            <person name="Ament-Velasquez S.L."/>
            <person name="Kruys A."/>
            <person name="Hutchinson M.I."/>
            <person name="Powell A.J."/>
            <person name="Barry K."/>
            <person name="Miller A.N."/>
            <person name="Grigoriev I.V."/>
            <person name="Debuchy R."/>
            <person name="Gladieux P."/>
            <person name="Hiltunen Thoren M."/>
            <person name="Johannesson H."/>
        </authorList>
    </citation>
    <scope>NUCLEOTIDE SEQUENCE</scope>
    <source>
        <strain evidence="3">SMH4131-1</strain>
    </source>
</reference>
<dbReference type="GO" id="GO:0005524">
    <property type="term" value="F:ATP binding"/>
    <property type="evidence" value="ECO:0007669"/>
    <property type="project" value="InterPro"/>
</dbReference>
<name>A0AAE0MHU7_9PEZI</name>
<sequence>MVARKPKVDITGNPQPPIGHQPLPERIRINSTVILKILGKIHETSITGADIQDESESAVIIRPFKSLVIYEDRLRALHKLLVDRFHVNIRTAALSSSRAVGGGSQAARASGGGTRSADERPPEPLTLASLYDNLVYSPTGLVHLQCLMEFIDTTLKARIDHLRSPGCKKVAFSDLWLLFKPGEFVIDQRERQCYRVISVTSAKHQATNPFEQYRNLTRFEDEETPVRVFCVYVDFDGKRIGPVPKLFTITRFEEEKNATDLEVYPIHLSDTADLRQKLIDRGKLFLEVAAIKHMHYTGPTIDARDEVDSQVVVDFEETFTVEEHIKQRWRPDLQRDISMPLILKEKKNTGSCNWLCCVNENIFDDQFADERRNKEFRDSLYPPAWTQSKLPSVTIFPRDLKETTTEENAVTDEELMIMSYRVFGFVLRSRKWAKLDLTYLRPVQTPQLGDENDKEDTTGTGKKKRKKSAFEQLVIPPKHKDMVMSVIAQHFRDKSRDKESGATYSNQVDLVRGKGKGLILLLHGAPGVGKTSTAECVAELFQKPLFQITCGDLGTTAAAVDATLERNFALANKWDCILLLDEADVFLARRNTKDYVRNGLVAVFLRILEYYAGVLFLTTNRIGDFDEAFTSRVHISLHYPALDEQGTWQVFKINLERMSERFAERGRTLDVDTAEIAVFANKYFLQNPNARWNGRQIRNACSTALALAEYEAQGSKHDAVVRPDAVITLNQSHFETVAESYLKFIEYVRRIFSTYPDDKASEDKLRA</sequence>
<feature type="region of interest" description="Disordered" evidence="1">
    <location>
        <begin position="102"/>
        <end position="123"/>
    </location>
</feature>
<proteinExistence type="predicted"/>
<dbReference type="Pfam" id="PF22942">
    <property type="entry name" value="DUF7025"/>
    <property type="match status" value="1"/>
</dbReference>
<dbReference type="PANTHER" id="PTHR46411">
    <property type="entry name" value="FAMILY ATPASE, PUTATIVE-RELATED"/>
    <property type="match status" value="1"/>
</dbReference>
<dbReference type="GO" id="GO:0016887">
    <property type="term" value="F:ATP hydrolysis activity"/>
    <property type="evidence" value="ECO:0007669"/>
    <property type="project" value="InterPro"/>
</dbReference>
<comment type="caution">
    <text evidence="3">The sequence shown here is derived from an EMBL/GenBank/DDBJ whole genome shotgun (WGS) entry which is preliminary data.</text>
</comment>
<dbReference type="Gene3D" id="3.40.50.300">
    <property type="entry name" value="P-loop containing nucleotide triphosphate hydrolases"/>
    <property type="match status" value="1"/>
</dbReference>
<feature type="region of interest" description="Disordered" evidence="1">
    <location>
        <begin position="1"/>
        <end position="23"/>
    </location>
</feature>
<dbReference type="EMBL" id="JAUEPO010000002">
    <property type="protein sequence ID" value="KAK3333062.1"/>
    <property type="molecule type" value="Genomic_DNA"/>
</dbReference>
<evidence type="ECO:0000313" key="4">
    <source>
        <dbReference type="Proteomes" id="UP001286456"/>
    </source>
</evidence>
<evidence type="ECO:0000256" key="1">
    <source>
        <dbReference type="SAM" id="MobiDB-lite"/>
    </source>
</evidence>
<protein>
    <submittedName>
        <fullName evidence="3">P-loop containing nucleoside triphosphate hydrolase protein</fullName>
    </submittedName>
</protein>
<dbReference type="AlphaFoldDB" id="A0AAE0MHU7"/>
<feature type="domain" description="AAA+ ATPase" evidence="2">
    <location>
        <begin position="516"/>
        <end position="643"/>
    </location>
</feature>
<feature type="compositionally biased region" description="Gly residues" evidence="1">
    <location>
        <begin position="102"/>
        <end position="114"/>
    </location>
</feature>
<organism evidence="3 4">
    <name type="scientific">Cercophora scortea</name>
    <dbReference type="NCBI Taxonomy" id="314031"/>
    <lineage>
        <taxon>Eukaryota</taxon>
        <taxon>Fungi</taxon>
        <taxon>Dikarya</taxon>
        <taxon>Ascomycota</taxon>
        <taxon>Pezizomycotina</taxon>
        <taxon>Sordariomycetes</taxon>
        <taxon>Sordariomycetidae</taxon>
        <taxon>Sordariales</taxon>
        <taxon>Lasiosphaeriaceae</taxon>
        <taxon>Cercophora</taxon>
    </lineage>
</organism>
<dbReference type="InterPro" id="IPR003959">
    <property type="entry name" value="ATPase_AAA_core"/>
</dbReference>
<feature type="non-terminal residue" evidence="3">
    <location>
        <position position="767"/>
    </location>
</feature>
<dbReference type="InterPro" id="IPR054289">
    <property type="entry name" value="DUF7025"/>
</dbReference>
<dbReference type="InterPro" id="IPR027417">
    <property type="entry name" value="P-loop_NTPase"/>
</dbReference>
<dbReference type="InterPro" id="IPR003593">
    <property type="entry name" value="AAA+_ATPase"/>
</dbReference>
<gene>
    <name evidence="3" type="ORF">B0T19DRAFT_355970</name>
</gene>
<feature type="region of interest" description="Disordered" evidence="1">
    <location>
        <begin position="445"/>
        <end position="468"/>
    </location>
</feature>
<dbReference type="InterPro" id="IPR056599">
    <property type="entry name" value="AAA_lid_fung"/>
</dbReference>
<dbReference type="Proteomes" id="UP001286456">
    <property type="component" value="Unassembled WGS sequence"/>
</dbReference>
<dbReference type="Pfam" id="PF00004">
    <property type="entry name" value="AAA"/>
    <property type="match status" value="1"/>
</dbReference>
<dbReference type="SMART" id="SM00382">
    <property type="entry name" value="AAA"/>
    <property type="match status" value="1"/>
</dbReference>
<dbReference type="PANTHER" id="PTHR46411:SF2">
    <property type="entry name" value="AAA+ ATPASE DOMAIN-CONTAINING PROTEIN"/>
    <property type="match status" value="1"/>
</dbReference>
<keyword evidence="4" id="KW-1185">Reference proteome</keyword>
<evidence type="ECO:0000313" key="3">
    <source>
        <dbReference type="EMBL" id="KAK3333062.1"/>
    </source>
</evidence>
<dbReference type="Pfam" id="PF23232">
    <property type="entry name" value="AAA_lid_13"/>
    <property type="match status" value="1"/>
</dbReference>
<reference evidence="3" key="2">
    <citation type="submission" date="2023-06" db="EMBL/GenBank/DDBJ databases">
        <authorList>
            <consortium name="Lawrence Berkeley National Laboratory"/>
            <person name="Haridas S."/>
            <person name="Hensen N."/>
            <person name="Bonometti L."/>
            <person name="Westerberg I."/>
            <person name="Brannstrom I.O."/>
            <person name="Guillou S."/>
            <person name="Cros-Aarteil S."/>
            <person name="Calhoun S."/>
            <person name="Kuo A."/>
            <person name="Mondo S."/>
            <person name="Pangilinan J."/>
            <person name="Riley R."/>
            <person name="Labutti K."/>
            <person name="Andreopoulos B."/>
            <person name="Lipzen A."/>
            <person name="Chen C."/>
            <person name="Yanf M."/>
            <person name="Daum C."/>
            <person name="Ng V."/>
            <person name="Clum A."/>
            <person name="Steindorff A."/>
            <person name="Ohm R."/>
            <person name="Martin F."/>
            <person name="Silar P."/>
            <person name="Natvig D."/>
            <person name="Lalanne C."/>
            <person name="Gautier V."/>
            <person name="Ament-Velasquez S.L."/>
            <person name="Kruys A."/>
            <person name="Hutchinson M.I."/>
            <person name="Powell A.J."/>
            <person name="Barry K."/>
            <person name="Miller A.N."/>
            <person name="Grigoriev I.V."/>
            <person name="Debuchy R."/>
            <person name="Gladieux P."/>
            <person name="Thoren M.H."/>
            <person name="Johannesson H."/>
        </authorList>
    </citation>
    <scope>NUCLEOTIDE SEQUENCE</scope>
    <source>
        <strain evidence="3">SMH4131-1</strain>
    </source>
</reference>